<dbReference type="SUPFAM" id="SSF47413">
    <property type="entry name" value="lambda repressor-like DNA-binding domains"/>
    <property type="match status" value="1"/>
</dbReference>
<organism evidence="5 6">
    <name type="scientific">Leadbettera azotonutricia (strain ATCC BAA-888 / DSM 13862 / ZAS-9)</name>
    <name type="common">Treponema azotonutricium</name>
    <dbReference type="NCBI Taxonomy" id="545695"/>
    <lineage>
        <taxon>Bacteria</taxon>
        <taxon>Pseudomonadati</taxon>
        <taxon>Spirochaetota</taxon>
        <taxon>Spirochaetia</taxon>
        <taxon>Spirochaetales</taxon>
        <taxon>Breznakiellaceae</taxon>
        <taxon>Leadbettera</taxon>
    </lineage>
</organism>
<dbReference type="EMBL" id="CP001841">
    <property type="protein sequence ID" value="AEF80225.1"/>
    <property type="molecule type" value="Genomic_DNA"/>
</dbReference>
<evidence type="ECO:0000256" key="3">
    <source>
        <dbReference type="ARBA" id="ARBA00023163"/>
    </source>
</evidence>
<dbReference type="PROSITE" id="PS50932">
    <property type="entry name" value="HTH_LACI_2"/>
    <property type="match status" value="1"/>
</dbReference>
<evidence type="ECO:0000256" key="1">
    <source>
        <dbReference type="ARBA" id="ARBA00023015"/>
    </source>
</evidence>
<proteinExistence type="predicted"/>
<dbReference type="PANTHER" id="PTHR30146">
    <property type="entry name" value="LACI-RELATED TRANSCRIPTIONAL REPRESSOR"/>
    <property type="match status" value="1"/>
</dbReference>
<dbReference type="eggNOG" id="COG1609">
    <property type="taxonomic scope" value="Bacteria"/>
</dbReference>
<evidence type="ECO:0000313" key="6">
    <source>
        <dbReference type="Proteomes" id="UP000009222"/>
    </source>
</evidence>
<dbReference type="Gene3D" id="3.40.50.2300">
    <property type="match status" value="2"/>
</dbReference>
<dbReference type="InterPro" id="IPR010982">
    <property type="entry name" value="Lambda_DNA-bd_dom_sf"/>
</dbReference>
<dbReference type="Gene3D" id="1.10.260.40">
    <property type="entry name" value="lambda repressor-like DNA-binding domains"/>
    <property type="match status" value="1"/>
</dbReference>
<dbReference type="HOGENOM" id="CLU_037628_6_0_12"/>
<dbReference type="InterPro" id="IPR046335">
    <property type="entry name" value="LacI/GalR-like_sensor"/>
</dbReference>
<dbReference type="PROSITE" id="PS00356">
    <property type="entry name" value="HTH_LACI_1"/>
    <property type="match status" value="1"/>
</dbReference>
<keyword evidence="6" id="KW-1185">Reference proteome</keyword>
<dbReference type="PANTHER" id="PTHR30146:SF109">
    <property type="entry name" value="HTH-TYPE TRANSCRIPTIONAL REGULATOR GALS"/>
    <property type="match status" value="1"/>
</dbReference>
<gene>
    <name evidence="5" type="ordered locus">TREAZ_2076</name>
</gene>
<reference evidence="6" key="1">
    <citation type="submission" date="2009-12" db="EMBL/GenBank/DDBJ databases">
        <title>Complete sequence of Treponema azotonutricium strain ZAS-9.</title>
        <authorList>
            <person name="Tetu S.G."/>
            <person name="Matson E."/>
            <person name="Ren Q."/>
            <person name="Seshadri R."/>
            <person name="Elbourne L."/>
            <person name="Hassan K.A."/>
            <person name="Durkin A."/>
            <person name="Radune D."/>
            <person name="Mohamoud Y."/>
            <person name="Shay R."/>
            <person name="Jin S."/>
            <person name="Zhang X."/>
            <person name="Lucey K."/>
            <person name="Ballor N.R."/>
            <person name="Ottesen E."/>
            <person name="Rosenthal R."/>
            <person name="Allen A."/>
            <person name="Leadbetter J.R."/>
            <person name="Paulsen I.T."/>
        </authorList>
    </citation>
    <scope>NUCLEOTIDE SEQUENCE [LARGE SCALE GENOMIC DNA]</scope>
    <source>
        <strain evidence="6">ATCC BAA-888 / DSM 13862 / ZAS-9</strain>
    </source>
</reference>
<dbReference type="KEGG" id="taz:TREAZ_2076"/>
<protein>
    <submittedName>
        <fullName evidence="5">Regulatory protein LacI</fullName>
    </submittedName>
</protein>
<dbReference type="AlphaFoldDB" id="F5Y9Y7"/>
<accession>F5Y9Y7</accession>
<dbReference type="Pfam" id="PF00356">
    <property type="entry name" value="LacI"/>
    <property type="match status" value="1"/>
</dbReference>
<dbReference type="STRING" id="545695.TREAZ_2076"/>
<dbReference type="Proteomes" id="UP000009222">
    <property type="component" value="Chromosome"/>
</dbReference>
<reference evidence="5 6" key="2">
    <citation type="journal article" date="2011" name="ISME J.">
        <title>RNA-seq reveals cooperative metabolic interactions between two termite-gut spirochete species in co-culture.</title>
        <authorList>
            <person name="Rosenthal A.Z."/>
            <person name="Matson E.G."/>
            <person name="Eldar A."/>
            <person name="Leadbetter J.R."/>
        </authorList>
    </citation>
    <scope>NUCLEOTIDE SEQUENCE [LARGE SCALE GENOMIC DNA]</scope>
    <source>
        <strain evidence="6">ATCC BAA-888 / DSM 13862 / ZAS-9</strain>
    </source>
</reference>
<dbReference type="InterPro" id="IPR000843">
    <property type="entry name" value="HTH_LacI"/>
</dbReference>
<name>F5Y9Y7_LEAAZ</name>
<dbReference type="InterPro" id="IPR028082">
    <property type="entry name" value="Peripla_BP_I"/>
</dbReference>
<evidence type="ECO:0000313" key="5">
    <source>
        <dbReference type="EMBL" id="AEF80225.1"/>
    </source>
</evidence>
<feature type="domain" description="HTH lacI-type" evidence="4">
    <location>
        <begin position="3"/>
        <end position="48"/>
    </location>
</feature>
<dbReference type="SUPFAM" id="SSF53822">
    <property type="entry name" value="Periplasmic binding protein-like I"/>
    <property type="match status" value="1"/>
</dbReference>
<dbReference type="InParanoid" id="F5Y9Y7"/>
<evidence type="ECO:0000256" key="2">
    <source>
        <dbReference type="ARBA" id="ARBA00023125"/>
    </source>
</evidence>
<dbReference type="CDD" id="cd01392">
    <property type="entry name" value="HTH_LacI"/>
    <property type="match status" value="1"/>
</dbReference>
<dbReference type="Pfam" id="PF13377">
    <property type="entry name" value="Peripla_BP_3"/>
    <property type="match status" value="1"/>
</dbReference>
<keyword evidence="2" id="KW-0238">DNA-binding</keyword>
<keyword evidence="1" id="KW-0805">Transcription regulation</keyword>
<evidence type="ECO:0000259" key="4">
    <source>
        <dbReference type="PROSITE" id="PS50932"/>
    </source>
</evidence>
<dbReference type="RefSeq" id="WP_015709973.1">
    <property type="nucleotide sequence ID" value="NC_015577.1"/>
</dbReference>
<dbReference type="SMART" id="SM00354">
    <property type="entry name" value="HTH_LACI"/>
    <property type="match status" value="1"/>
</dbReference>
<keyword evidence="3" id="KW-0804">Transcription</keyword>
<dbReference type="GO" id="GO:0000976">
    <property type="term" value="F:transcription cis-regulatory region binding"/>
    <property type="evidence" value="ECO:0007669"/>
    <property type="project" value="TreeGrafter"/>
</dbReference>
<sequence>MSPRIADIAKEAGVSLSTVSFALNNKPGVSVEVREKILTIAAKMGYKRILTENYLINDAIRIKFLKVAKHGHTVNEQHNAFIAEYMEGIEAGAEKRRYKVEVSFSNKVPIQDMVNAQKDLEVDGFIVLGTELNAHELNYFSAIYKPLVFIDTYFPKAVYDCIDIDNFDGVFSAIQYLYDNGHRSIGFINSTYETRNTKMRELGFLEAMDYFSLPVQEKFIISVDSTTDGSTRDISKYLKRFRKLPTAFFCFNDIAAYGCMAALKSLNYRVPQEISVIGFDDLPSSKLSDPSLTTIRVAAHHIGSRAVEKLALRMAGITEDPPENILIAGKLIPRNSVRKI</sequence>
<dbReference type="OrthoDB" id="356483at2"/>
<dbReference type="GO" id="GO:0003700">
    <property type="term" value="F:DNA-binding transcription factor activity"/>
    <property type="evidence" value="ECO:0007669"/>
    <property type="project" value="TreeGrafter"/>
</dbReference>